<reference evidence="2 3" key="1">
    <citation type="journal article" date="2012" name="Eukaryot. Cell">
        <title>Genome sequence of the Trichosporon asahii environmental strain CBS 8904.</title>
        <authorList>
            <person name="Yang R.Y."/>
            <person name="Li H.T."/>
            <person name="Zhu H."/>
            <person name="Zhou G.P."/>
            <person name="Wang M."/>
            <person name="Wang L."/>
        </authorList>
    </citation>
    <scope>NUCLEOTIDE SEQUENCE [LARGE SCALE GENOMIC DNA]</scope>
    <source>
        <strain evidence="2 3">CBS 8904</strain>
    </source>
</reference>
<organism evidence="2 3">
    <name type="scientific">Trichosporon asahii var. asahii (strain CBS 8904)</name>
    <name type="common">Yeast</name>
    <dbReference type="NCBI Taxonomy" id="1220162"/>
    <lineage>
        <taxon>Eukaryota</taxon>
        <taxon>Fungi</taxon>
        <taxon>Dikarya</taxon>
        <taxon>Basidiomycota</taxon>
        <taxon>Agaricomycotina</taxon>
        <taxon>Tremellomycetes</taxon>
        <taxon>Trichosporonales</taxon>
        <taxon>Trichosporonaceae</taxon>
        <taxon>Trichosporon</taxon>
    </lineage>
</organism>
<dbReference type="InParanoid" id="K1WEQ5"/>
<evidence type="ECO:0000313" key="2">
    <source>
        <dbReference type="EMBL" id="EKD00074.1"/>
    </source>
</evidence>
<comment type="caution">
    <text evidence="2">The sequence shown here is derived from an EMBL/GenBank/DDBJ whole genome shotgun (WGS) entry which is preliminary data.</text>
</comment>
<protein>
    <submittedName>
        <fullName evidence="2">Uncharacterized protein</fullName>
    </submittedName>
</protein>
<name>K1WEQ5_TRIAC</name>
<feature type="region of interest" description="Disordered" evidence="1">
    <location>
        <begin position="226"/>
        <end position="368"/>
    </location>
</feature>
<evidence type="ECO:0000256" key="1">
    <source>
        <dbReference type="SAM" id="MobiDB-lite"/>
    </source>
</evidence>
<proteinExistence type="predicted"/>
<feature type="compositionally biased region" description="Basic and acidic residues" evidence="1">
    <location>
        <begin position="282"/>
        <end position="293"/>
    </location>
</feature>
<keyword evidence="3" id="KW-1185">Reference proteome</keyword>
<feature type="compositionally biased region" description="Acidic residues" evidence="1">
    <location>
        <begin position="115"/>
        <end position="126"/>
    </location>
</feature>
<gene>
    <name evidence="2" type="ORF">A1Q2_05598</name>
</gene>
<feature type="compositionally biased region" description="Acidic residues" evidence="1">
    <location>
        <begin position="261"/>
        <end position="281"/>
    </location>
</feature>
<feature type="compositionally biased region" description="Basic and acidic residues" evidence="1">
    <location>
        <begin position="165"/>
        <end position="174"/>
    </location>
</feature>
<dbReference type="EMBL" id="AMBO01000350">
    <property type="protein sequence ID" value="EKD00074.1"/>
    <property type="molecule type" value="Genomic_DNA"/>
</dbReference>
<feature type="compositionally biased region" description="Acidic residues" evidence="1">
    <location>
        <begin position="298"/>
        <end position="327"/>
    </location>
</feature>
<feature type="compositionally biased region" description="Low complexity" evidence="1">
    <location>
        <begin position="335"/>
        <end position="355"/>
    </location>
</feature>
<dbReference type="Proteomes" id="UP000006757">
    <property type="component" value="Unassembled WGS sequence"/>
</dbReference>
<feature type="region of interest" description="Disordered" evidence="1">
    <location>
        <begin position="98"/>
        <end position="176"/>
    </location>
</feature>
<sequence length="368" mass="41681">MAPQNLRHNPLPSIWDRPRPTRRLLREERVQVQGRVLRARAHTHHHPRRMRVMATLRPLFRQEEKRRKARSRVLRQVRAQREKLPLGVWQAAVGHALNETQHPEGVPKIPVPSAIEEEDSEDDTDYDPAAKDAPSSNVSESSDGEDLKDKEAADESRTKRKRNEKRTERRIRREAARHRRIERRTLRFSPGDTDEEEAKLVREHEATTMLLAAHDQREAQQQALTDLRSLKKPKVKPAKRVKPTLLMRRIQPHLVESVELPSDDSQDEDYDPVEEEMGEEGEALKARIGEKAETSSSSEDEGEDEGEDEVCEKDEAMDKDELDEEVGDTSVSTVGTGATPSTGETSASTATAATEEAGETDVNMQSAE</sequence>
<accession>K1WEQ5</accession>
<feature type="compositionally biased region" description="Basic and acidic residues" evidence="1">
    <location>
        <begin position="145"/>
        <end position="157"/>
    </location>
</feature>
<dbReference type="HOGENOM" id="CLU_756910_0_0_1"/>
<evidence type="ECO:0000313" key="3">
    <source>
        <dbReference type="Proteomes" id="UP000006757"/>
    </source>
</evidence>
<dbReference type="AlphaFoldDB" id="K1WEQ5"/>
<feature type="compositionally biased region" description="Basic residues" evidence="1">
    <location>
        <begin position="230"/>
        <end position="242"/>
    </location>
</feature>